<dbReference type="AlphaFoldDB" id="B4W0V7"/>
<dbReference type="HOGENOM" id="CLU_3024260_0_0_3"/>
<organism evidence="1 2">
    <name type="scientific">Coleofasciculus chthonoplastes PCC 7420</name>
    <dbReference type="NCBI Taxonomy" id="118168"/>
    <lineage>
        <taxon>Bacteria</taxon>
        <taxon>Bacillati</taxon>
        <taxon>Cyanobacteriota</taxon>
        <taxon>Cyanophyceae</taxon>
        <taxon>Coleofasciculales</taxon>
        <taxon>Coleofasciculaceae</taxon>
        <taxon>Coleofasciculus</taxon>
    </lineage>
</organism>
<dbReference type="Proteomes" id="UP000003835">
    <property type="component" value="Unassembled WGS sequence"/>
</dbReference>
<proteinExistence type="predicted"/>
<name>B4W0V7_9CYAN</name>
<dbReference type="EMBL" id="DS989866">
    <property type="protein sequence ID" value="EDX72191.1"/>
    <property type="molecule type" value="Genomic_DNA"/>
</dbReference>
<protein>
    <submittedName>
        <fullName evidence="1">Uncharacterized protein</fullName>
    </submittedName>
</protein>
<keyword evidence="2" id="KW-1185">Reference proteome</keyword>
<evidence type="ECO:0000313" key="2">
    <source>
        <dbReference type="Proteomes" id="UP000003835"/>
    </source>
</evidence>
<dbReference type="STRING" id="118168.MC7420_8283"/>
<gene>
    <name evidence="1" type="ORF">MC7420_8283</name>
</gene>
<reference evidence="1 2" key="1">
    <citation type="submission" date="2008-07" db="EMBL/GenBank/DDBJ databases">
        <authorList>
            <person name="Tandeau de Marsac N."/>
            <person name="Ferriera S."/>
            <person name="Johnson J."/>
            <person name="Kravitz S."/>
            <person name="Beeson K."/>
            <person name="Sutton G."/>
            <person name="Rogers Y.-H."/>
            <person name="Friedman R."/>
            <person name="Frazier M."/>
            <person name="Venter J.C."/>
        </authorList>
    </citation>
    <scope>NUCLEOTIDE SEQUENCE [LARGE SCALE GENOMIC DNA]</scope>
    <source>
        <strain evidence="1 2">PCC 7420</strain>
    </source>
</reference>
<evidence type="ECO:0000313" key="1">
    <source>
        <dbReference type="EMBL" id="EDX72191.1"/>
    </source>
</evidence>
<accession>B4W0V7</accession>
<sequence length="55" mass="5999">MRSRSSSSSEADLASHYEKTDSTLFLAISVKSFSVSMITSTHHHSGDYQGLAHLV</sequence>